<reference evidence="1" key="1">
    <citation type="journal article" date="2023" name="Insect Mol. Biol.">
        <title>Genome sequencing provides insights into the evolution of gene families encoding plant cell wall-degrading enzymes in longhorned beetles.</title>
        <authorList>
            <person name="Shin N.R."/>
            <person name="Okamura Y."/>
            <person name="Kirsch R."/>
            <person name="Pauchet Y."/>
        </authorList>
    </citation>
    <scope>NUCLEOTIDE SEQUENCE</scope>
    <source>
        <strain evidence="1">MMC_N1</strain>
    </source>
</reference>
<evidence type="ECO:0000313" key="2">
    <source>
        <dbReference type="Proteomes" id="UP001162164"/>
    </source>
</evidence>
<sequence>MINVGGHTTQEANSYMLKDVEPSSLSWSKYVEIKLNVSLIPCRRPFIRQTFNWNIQPLDICLYCLWSFYHQYFPKKVSKITYTILYRLRNKFSFDSTTSNYDGSYCCMK</sequence>
<name>A0ABQ9J0I6_9CUCU</name>
<dbReference type="Proteomes" id="UP001162164">
    <property type="component" value="Unassembled WGS sequence"/>
</dbReference>
<proteinExistence type="predicted"/>
<evidence type="ECO:0000313" key="1">
    <source>
        <dbReference type="EMBL" id="KAJ8970567.1"/>
    </source>
</evidence>
<dbReference type="EMBL" id="JAPWTJ010001603">
    <property type="protein sequence ID" value="KAJ8970567.1"/>
    <property type="molecule type" value="Genomic_DNA"/>
</dbReference>
<gene>
    <name evidence="1" type="ORF">NQ317_019072</name>
</gene>
<comment type="caution">
    <text evidence="1">The sequence shown here is derived from an EMBL/GenBank/DDBJ whole genome shotgun (WGS) entry which is preliminary data.</text>
</comment>
<organism evidence="1 2">
    <name type="scientific">Molorchus minor</name>
    <dbReference type="NCBI Taxonomy" id="1323400"/>
    <lineage>
        <taxon>Eukaryota</taxon>
        <taxon>Metazoa</taxon>
        <taxon>Ecdysozoa</taxon>
        <taxon>Arthropoda</taxon>
        <taxon>Hexapoda</taxon>
        <taxon>Insecta</taxon>
        <taxon>Pterygota</taxon>
        <taxon>Neoptera</taxon>
        <taxon>Endopterygota</taxon>
        <taxon>Coleoptera</taxon>
        <taxon>Polyphaga</taxon>
        <taxon>Cucujiformia</taxon>
        <taxon>Chrysomeloidea</taxon>
        <taxon>Cerambycidae</taxon>
        <taxon>Lamiinae</taxon>
        <taxon>Monochamini</taxon>
        <taxon>Molorchus</taxon>
    </lineage>
</organism>
<keyword evidence="2" id="KW-1185">Reference proteome</keyword>
<accession>A0ABQ9J0I6</accession>
<protein>
    <submittedName>
        <fullName evidence="1">Uncharacterized protein</fullName>
    </submittedName>
</protein>